<evidence type="ECO:0000313" key="1">
    <source>
        <dbReference type="EMBL" id="MEQ3541104.1"/>
    </source>
</evidence>
<comment type="caution">
    <text evidence="1">The sequence shown here is derived from an EMBL/GenBank/DDBJ whole genome shotgun (WGS) entry which is preliminary data.</text>
</comment>
<dbReference type="EMBL" id="JBEDNP010000012">
    <property type="protein sequence ID" value="MEQ3541104.1"/>
    <property type="molecule type" value="Genomic_DNA"/>
</dbReference>
<protein>
    <submittedName>
        <fullName evidence="1">Uncharacterized protein</fullName>
    </submittedName>
</protein>
<proteinExistence type="predicted"/>
<dbReference type="RefSeq" id="WP_345644881.1">
    <property type="nucleotide sequence ID" value="NZ_BAABLY010000027.1"/>
</dbReference>
<dbReference type="Proteomes" id="UP001464923">
    <property type="component" value="Unassembled WGS sequence"/>
</dbReference>
<keyword evidence="2" id="KW-1185">Reference proteome</keyword>
<accession>A0ABV1JYQ9</accession>
<organism evidence="1 2">
    <name type="scientific">Pseudonocardia tropica</name>
    <dbReference type="NCBI Taxonomy" id="681289"/>
    <lineage>
        <taxon>Bacteria</taxon>
        <taxon>Bacillati</taxon>
        <taxon>Actinomycetota</taxon>
        <taxon>Actinomycetes</taxon>
        <taxon>Pseudonocardiales</taxon>
        <taxon>Pseudonocardiaceae</taxon>
        <taxon>Pseudonocardia</taxon>
    </lineage>
</organism>
<evidence type="ECO:0000313" key="2">
    <source>
        <dbReference type="Proteomes" id="UP001464923"/>
    </source>
</evidence>
<reference evidence="1 2" key="1">
    <citation type="submission" date="2024-03" db="EMBL/GenBank/DDBJ databases">
        <title>Draft genome sequence of Pseudonocardia tropica JCM 19149.</title>
        <authorList>
            <person name="Butdee W."/>
            <person name="Duangmal K."/>
        </authorList>
    </citation>
    <scope>NUCLEOTIDE SEQUENCE [LARGE SCALE GENOMIC DNA]</scope>
    <source>
        <strain evidence="1 2">JCM 19149</strain>
    </source>
</reference>
<sequence>MSDDCPGPLARMLADHPTLYRSLLAEHQADDYGRCAGCRSATLAPRWPCGLAEAAAAARRLAEGDVEA</sequence>
<name>A0ABV1JYQ9_9PSEU</name>
<gene>
    <name evidence="1" type="ORF">WHI96_20025</name>
</gene>